<keyword evidence="5 14" id="KW-0925">Oxylipin biosynthesis</keyword>
<dbReference type="InterPro" id="IPR000907">
    <property type="entry name" value="LipOase"/>
</dbReference>
<dbReference type="PROSITE" id="PS00711">
    <property type="entry name" value="LIPOXYGENASE_1"/>
    <property type="match status" value="1"/>
</dbReference>
<dbReference type="InterPro" id="IPR001246">
    <property type="entry name" value="LipOase_plant"/>
</dbReference>
<dbReference type="Gene3D" id="1.20.245.10">
    <property type="entry name" value="Lipoxygenase-1, Domain 5"/>
    <property type="match status" value="1"/>
</dbReference>
<feature type="domain" description="Lipoxygenase" evidence="17">
    <location>
        <begin position="90"/>
        <end position="548"/>
    </location>
</feature>
<evidence type="ECO:0000256" key="9">
    <source>
        <dbReference type="ARBA" id="ARBA00023004"/>
    </source>
</evidence>
<comment type="cofactor">
    <cofactor evidence="1 13">
        <name>Fe cation</name>
        <dbReference type="ChEBI" id="CHEBI:24875"/>
    </cofactor>
</comment>
<keyword evidence="6" id="KW-0276">Fatty acid metabolism</keyword>
<dbReference type="InterPro" id="IPR036392">
    <property type="entry name" value="PLAT/LH2_dom_sf"/>
</dbReference>
<evidence type="ECO:0000256" key="3">
    <source>
        <dbReference type="ARBA" id="ARBA00022516"/>
    </source>
</evidence>
<keyword evidence="11 14" id="KW-0275">Fatty acid biosynthesis</keyword>
<gene>
    <name evidence="18" type="ORF">KI387_013307</name>
</gene>
<evidence type="ECO:0000256" key="5">
    <source>
        <dbReference type="ARBA" id="ARBA00022767"/>
    </source>
</evidence>
<comment type="function">
    <text evidence="14">Plant lipoxygenase may be involved in a number of diverse aspects of plant physiology including growth and development, pest resistance, and senescence or responses to wounding.</text>
</comment>
<keyword evidence="3 14" id="KW-0444">Lipid biosynthesis</keyword>
<dbReference type="PROSITE" id="PS50095">
    <property type="entry name" value="PLAT"/>
    <property type="match status" value="1"/>
</dbReference>
<dbReference type="PANTHER" id="PTHR11771">
    <property type="entry name" value="LIPOXYGENASE"/>
    <property type="match status" value="1"/>
</dbReference>
<keyword evidence="7 13" id="KW-0223">Dioxygenase</keyword>
<dbReference type="InterPro" id="IPR036226">
    <property type="entry name" value="LipOase_C_sf"/>
</dbReference>
<evidence type="ECO:0000259" key="16">
    <source>
        <dbReference type="PROSITE" id="PS50095"/>
    </source>
</evidence>
<reference evidence="18 19" key="1">
    <citation type="journal article" date="2021" name="Nat. Plants">
        <title>The Taxus genome provides insights into paclitaxel biosynthesis.</title>
        <authorList>
            <person name="Xiong X."/>
            <person name="Gou J."/>
            <person name="Liao Q."/>
            <person name="Li Y."/>
            <person name="Zhou Q."/>
            <person name="Bi G."/>
            <person name="Li C."/>
            <person name="Du R."/>
            <person name="Wang X."/>
            <person name="Sun T."/>
            <person name="Guo L."/>
            <person name="Liang H."/>
            <person name="Lu P."/>
            <person name="Wu Y."/>
            <person name="Zhang Z."/>
            <person name="Ro D.K."/>
            <person name="Shang Y."/>
            <person name="Huang S."/>
            <person name="Yan J."/>
        </authorList>
    </citation>
    <scope>NUCLEOTIDE SEQUENCE [LARGE SCALE GENOMIC DNA]</scope>
    <source>
        <strain evidence="18">Ta-2019</strain>
    </source>
</reference>
<evidence type="ECO:0000256" key="1">
    <source>
        <dbReference type="ARBA" id="ARBA00001962"/>
    </source>
</evidence>
<evidence type="ECO:0000256" key="2">
    <source>
        <dbReference type="ARBA" id="ARBA00009419"/>
    </source>
</evidence>
<keyword evidence="19" id="KW-1185">Reference proteome</keyword>
<evidence type="ECO:0000256" key="12">
    <source>
        <dbReference type="PROSITE-ProRule" id="PRU00152"/>
    </source>
</evidence>
<dbReference type="GO" id="GO:0016702">
    <property type="term" value="F:oxidoreductase activity, acting on single donors with incorporation of molecular oxygen, incorporation of two atoms of oxygen"/>
    <property type="evidence" value="ECO:0007669"/>
    <property type="project" value="InterPro"/>
</dbReference>
<dbReference type="Pfam" id="PF01477">
    <property type="entry name" value="PLAT"/>
    <property type="match status" value="1"/>
</dbReference>
<dbReference type="PRINTS" id="PR00087">
    <property type="entry name" value="LIPOXYGENASE"/>
</dbReference>
<dbReference type="SUPFAM" id="SSF48484">
    <property type="entry name" value="Lipoxigenase"/>
    <property type="match status" value="1"/>
</dbReference>
<dbReference type="GO" id="GO:0031408">
    <property type="term" value="P:oxylipin biosynthetic process"/>
    <property type="evidence" value="ECO:0007669"/>
    <property type="project" value="UniProtKB-UniRule"/>
</dbReference>
<organism evidence="18 19">
    <name type="scientific">Taxus chinensis</name>
    <name type="common">Chinese yew</name>
    <name type="synonym">Taxus wallichiana var. chinensis</name>
    <dbReference type="NCBI Taxonomy" id="29808"/>
    <lineage>
        <taxon>Eukaryota</taxon>
        <taxon>Viridiplantae</taxon>
        <taxon>Streptophyta</taxon>
        <taxon>Embryophyta</taxon>
        <taxon>Tracheophyta</taxon>
        <taxon>Spermatophyta</taxon>
        <taxon>Pinopsida</taxon>
        <taxon>Pinidae</taxon>
        <taxon>Conifers II</taxon>
        <taxon>Cupressales</taxon>
        <taxon>Taxaceae</taxon>
        <taxon>Taxus</taxon>
    </lineage>
</organism>
<evidence type="ECO:0000256" key="8">
    <source>
        <dbReference type="ARBA" id="ARBA00023002"/>
    </source>
</evidence>
<dbReference type="Pfam" id="PF00305">
    <property type="entry name" value="Lipoxygenase"/>
    <property type="match status" value="1"/>
</dbReference>
<evidence type="ECO:0000256" key="13">
    <source>
        <dbReference type="RuleBase" id="RU003974"/>
    </source>
</evidence>
<dbReference type="Gene3D" id="2.60.60.20">
    <property type="entry name" value="PLAT/LH2 domain"/>
    <property type="match status" value="1"/>
</dbReference>
<comment type="caution">
    <text evidence="18">The sequence shown here is derived from an EMBL/GenBank/DDBJ whole genome shotgun (WGS) entry which is preliminary data.</text>
</comment>
<feature type="compositionally biased region" description="Basic and acidic residues" evidence="15">
    <location>
        <begin position="101"/>
        <end position="119"/>
    </location>
</feature>
<keyword evidence="4 13" id="KW-0479">Metal-binding</keyword>
<feature type="region of interest" description="Disordered" evidence="15">
    <location>
        <begin position="137"/>
        <end position="177"/>
    </location>
</feature>
<accession>A0AA38CSF9</accession>
<keyword evidence="9 13" id="KW-0408">Iron</keyword>
<sequence>TKSGKTSEGSALKDWRQLTATVECRADFTISADFGKPGCILVTNQLQEEFFLESIVLEGFASGLIYFPCHSWVHPTKLNPQKRIFFCNQPYLPSKTPNGLKDLRQKDLKDKRGDGKGERKPWDRIYDYATYNDLGNPDKNDDLARSTLGKGSIPYPRRCRTGRPPTKTDSSSESRIGKPATFYVPRDETFEEIKQSTFSAGALKALFHNLIPSLIASFANPNHEFGCFSEIDHLYREGHILKFDHGHEFFKNLVLPKIVKRIRETGEQLLRYETPGIISRDRFSWLRDNEFARQTLAGVNPVNIERLKEFPIVSKLDPAIYGSPESAIKAEHIEAELNGMPIKQALEENRLFILDYHDAYMPFVGKINSLEGRKAYASRTLFLLTELGTLKPIVIELSLPPIIPGGQSKRVFNQGHDATSYWLWKLAKAHVASNDAGFHQLVNHWLRTHACVEPYIIAAHRQLSFMHPILKLLQPHMRYTMEINALARQSLINGGGVIESCFTPGKYSMEMSSSAYDKQWRFDMEALPADLIRRYVFIQYCKKLKNEL</sequence>
<feature type="non-terminal residue" evidence="18">
    <location>
        <position position="548"/>
    </location>
</feature>
<dbReference type="OMA" id="MECTANF"/>
<proteinExistence type="inferred from homology"/>
<comment type="similarity">
    <text evidence="2 13">Belongs to the lipoxygenase family.</text>
</comment>
<evidence type="ECO:0000256" key="14">
    <source>
        <dbReference type="RuleBase" id="RU003975"/>
    </source>
</evidence>
<dbReference type="InterPro" id="IPR001024">
    <property type="entry name" value="PLAT/LH2_dom"/>
</dbReference>
<dbReference type="FunFam" id="4.10.375.10:FF:000001">
    <property type="entry name" value="Lipoxygenase"/>
    <property type="match status" value="1"/>
</dbReference>
<evidence type="ECO:0000256" key="10">
    <source>
        <dbReference type="ARBA" id="ARBA00023098"/>
    </source>
</evidence>
<evidence type="ECO:0000313" key="19">
    <source>
        <dbReference type="Proteomes" id="UP000824469"/>
    </source>
</evidence>
<comment type="pathway">
    <text evidence="14">Lipid metabolism; oxylipin biosynthesis.</text>
</comment>
<dbReference type="GO" id="GO:0006633">
    <property type="term" value="P:fatty acid biosynthetic process"/>
    <property type="evidence" value="ECO:0007669"/>
    <property type="project" value="UniProtKB-KW"/>
</dbReference>
<dbReference type="Gene3D" id="3.10.450.60">
    <property type="match status" value="1"/>
</dbReference>
<evidence type="ECO:0000256" key="15">
    <source>
        <dbReference type="SAM" id="MobiDB-lite"/>
    </source>
</evidence>
<dbReference type="InterPro" id="IPR027433">
    <property type="entry name" value="Lipoxygenase_dom_3"/>
</dbReference>
<dbReference type="InterPro" id="IPR020833">
    <property type="entry name" value="LipOase_Fe_BS"/>
</dbReference>
<dbReference type="Gene3D" id="4.10.375.10">
    <property type="entry name" value="Lipoxygenase-1, Domain 2"/>
    <property type="match status" value="1"/>
</dbReference>
<dbReference type="InterPro" id="IPR013819">
    <property type="entry name" value="LipOase_C"/>
</dbReference>
<dbReference type="Proteomes" id="UP000824469">
    <property type="component" value="Unassembled WGS sequence"/>
</dbReference>
<evidence type="ECO:0000256" key="7">
    <source>
        <dbReference type="ARBA" id="ARBA00022964"/>
    </source>
</evidence>
<dbReference type="PROSITE" id="PS00081">
    <property type="entry name" value="LIPOXYGENASE_2"/>
    <property type="match status" value="1"/>
</dbReference>
<dbReference type="FunFam" id="3.10.450.60:FF:000002">
    <property type="entry name" value="Lipoxygenase"/>
    <property type="match status" value="1"/>
</dbReference>
<dbReference type="SUPFAM" id="SSF49723">
    <property type="entry name" value="Lipase/lipooxygenase domain (PLAT/LH2 domain)"/>
    <property type="match status" value="1"/>
</dbReference>
<protein>
    <recommendedName>
        <fullName evidence="14">Lipoxygenase</fullName>
        <ecNumber evidence="14">1.13.11.-</ecNumber>
    </recommendedName>
</protein>
<evidence type="ECO:0000256" key="11">
    <source>
        <dbReference type="ARBA" id="ARBA00023160"/>
    </source>
</evidence>
<evidence type="ECO:0000256" key="4">
    <source>
        <dbReference type="ARBA" id="ARBA00022723"/>
    </source>
</evidence>
<dbReference type="PRINTS" id="PR00468">
    <property type="entry name" value="PLTLPOXGNASE"/>
</dbReference>
<feature type="domain" description="PLAT" evidence="16">
    <location>
        <begin position="1"/>
        <end position="87"/>
    </location>
</feature>
<keyword evidence="10" id="KW-0443">Lipid metabolism</keyword>
<evidence type="ECO:0000256" key="6">
    <source>
        <dbReference type="ARBA" id="ARBA00022832"/>
    </source>
</evidence>
<feature type="region of interest" description="Disordered" evidence="15">
    <location>
        <begin position="97"/>
        <end position="119"/>
    </location>
</feature>
<evidence type="ECO:0000259" key="17">
    <source>
        <dbReference type="PROSITE" id="PS51393"/>
    </source>
</evidence>
<dbReference type="InterPro" id="IPR020834">
    <property type="entry name" value="LipOase_CS"/>
</dbReference>
<dbReference type="GO" id="GO:0046872">
    <property type="term" value="F:metal ion binding"/>
    <property type="evidence" value="ECO:0007669"/>
    <property type="project" value="UniProtKB-UniRule"/>
</dbReference>
<comment type="caution">
    <text evidence="12">Lacks conserved residue(s) required for the propagation of feature annotation.</text>
</comment>
<dbReference type="EC" id="1.13.11.-" evidence="14"/>
<keyword evidence="8 13" id="KW-0560">Oxidoreductase</keyword>
<dbReference type="EMBL" id="JAHRHJ020000009">
    <property type="protein sequence ID" value="KAH9301724.1"/>
    <property type="molecule type" value="Genomic_DNA"/>
</dbReference>
<dbReference type="Gene3D" id="4.10.372.10">
    <property type="entry name" value="Lipoxygenase-1, Domain 3"/>
    <property type="match status" value="1"/>
</dbReference>
<dbReference type="SMART" id="SM00308">
    <property type="entry name" value="LH2"/>
    <property type="match status" value="1"/>
</dbReference>
<evidence type="ECO:0000313" key="18">
    <source>
        <dbReference type="EMBL" id="KAH9301724.1"/>
    </source>
</evidence>
<dbReference type="AlphaFoldDB" id="A0AA38CSF9"/>
<dbReference type="PROSITE" id="PS51393">
    <property type="entry name" value="LIPOXYGENASE_3"/>
    <property type="match status" value="1"/>
</dbReference>
<name>A0AA38CSF9_TAXCH</name>
<dbReference type="GO" id="GO:0034440">
    <property type="term" value="P:lipid oxidation"/>
    <property type="evidence" value="ECO:0007669"/>
    <property type="project" value="InterPro"/>
</dbReference>